<dbReference type="Proteomes" id="UP000470875">
    <property type="component" value="Unassembled WGS sequence"/>
</dbReference>
<feature type="chain" id="PRO_5039105923" evidence="1">
    <location>
        <begin position="21"/>
        <end position="65"/>
    </location>
</feature>
<dbReference type="EMBL" id="VULO01000007">
    <property type="protein sequence ID" value="MSS84514.1"/>
    <property type="molecule type" value="Genomic_DNA"/>
</dbReference>
<comment type="caution">
    <text evidence="2">The sequence shown here is derived from an EMBL/GenBank/DDBJ whole genome shotgun (WGS) entry which is preliminary data.</text>
</comment>
<evidence type="ECO:0000313" key="3">
    <source>
        <dbReference type="Proteomes" id="UP000470875"/>
    </source>
</evidence>
<feature type="signal peptide" evidence="1">
    <location>
        <begin position="1"/>
        <end position="20"/>
    </location>
</feature>
<keyword evidence="3" id="KW-1185">Reference proteome</keyword>
<keyword evidence="1" id="KW-0732">Signal</keyword>
<evidence type="ECO:0000256" key="1">
    <source>
        <dbReference type="SAM" id="SignalP"/>
    </source>
</evidence>
<organism evidence="2 3">
    <name type="scientific">Scrofimicrobium canadense</name>
    <dbReference type="NCBI Taxonomy" id="2652290"/>
    <lineage>
        <taxon>Bacteria</taxon>
        <taxon>Bacillati</taxon>
        <taxon>Actinomycetota</taxon>
        <taxon>Actinomycetes</taxon>
        <taxon>Actinomycetales</taxon>
        <taxon>Actinomycetaceae</taxon>
        <taxon>Scrofimicrobium</taxon>
    </lineage>
</organism>
<protein>
    <submittedName>
        <fullName evidence="2">Uncharacterized protein</fullName>
    </submittedName>
</protein>
<dbReference type="AlphaFoldDB" id="A0A6N7VRV6"/>
<gene>
    <name evidence="2" type="ORF">FYJ24_06995</name>
</gene>
<proteinExistence type="predicted"/>
<dbReference type="RefSeq" id="WP_154544931.1">
    <property type="nucleotide sequence ID" value="NZ_VULO01000007.1"/>
</dbReference>
<name>A0A6N7VRV6_9ACTO</name>
<accession>A0A6N7VRV6</accession>
<sequence length="65" mass="6784">MSKRIALITALTLISLTGCAPTTPADGPGSLRSYVVDLPDGGKVVCVKAKDFSQTGITCDWEARS</sequence>
<evidence type="ECO:0000313" key="2">
    <source>
        <dbReference type="EMBL" id="MSS84514.1"/>
    </source>
</evidence>
<dbReference type="PROSITE" id="PS51257">
    <property type="entry name" value="PROKAR_LIPOPROTEIN"/>
    <property type="match status" value="1"/>
</dbReference>
<reference evidence="2 3" key="1">
    <citation type="submission" date="2019-08" db="EMBL/GenBank/DDBJ databases">
        <title>In-depth cultivation of the pig gut microbiome towards novel bacterial diversity and tailored functional studies.</title>
        <authorList>
            <person name="Wylensek D."/>
            <person name="Hitch T.C.A."/>
            <person name="Clavel T."/>
        </authorList>
    </citation>
    <scope>NUCLEOTIDE SEQUENCE [LARGE SCALE GENOMIC DNA]</scope>
    <source>
        <strain evidence="2 3">WB03_NA08</strain>
    </source>
</reference>